<evidence type="ECO:0000313" key="2">
    <source>
        <dbReference type="WBParaSite" id="SSTP_0000205900.1"/>
    </source>
</evidence>
<dbReference type="SUPFAM" id="SSF57903">
    <property type="entry name" value="FYVE/PHD zinc finger"/>
    <property type="match status" value="1"/>
</dbReference>
<name>A0A0K0DXU4_STRER</name>
<protein>
    <submittedName>
        <fullName evidence="3">RabBD domain-containing protein</fullName>
    </submittedName>
</protein>
<dbReference type="Gene3D" id="3.30.40.10">
    <property type="entry name" value="Zinc/RING finger domain, C3HC4 (zinc finger)"/>
    <property type="match status" value="1"/>
</dbReference>
<dbReference type="InterPro" id="IPR013083">
    <property type="entry name" value="Znf_RING/FYVE/PHD"/>
</dbReference>
<evidence type="ECO:0000313" key="1">
    <source>
        <dbReference type="Proteomes" id="UP000035681"/>
    </source>
</evidence>
<organism evidence="2">
    <name type="scientific">Strongyloides stercoralis</name>
    <name type="common">Threadworm</name>
    <dbReference type="NCBI Taxonomy" id="6248"/>
    <lineage>
        <taxon>Eukaryota</taxon>
        <taxon>Metazoa</taxon>
        <taxon>Ecdysozoa</taxon>
        <taxon>Nematoda</taxon>
        <taxon>Chromadorea</taxon>
        <taxon>Rhabditida</taxon>
        <taxon>Tylenchina</taxon>
        <taxon>Panagrolaimomorpha</taxon>
        <taxon>Strongyloidoidea</taxon>
        <taxon>Strongyloididae</taxon>
        <taxon>Strongyloides</taxon>
    </lineage>
</organism>
<dbReference type="WBParaSite" id="SSTP_0000205900.1">
    <property type="protein sequence ID" value="SSTP_0000205900.1"/>
    <property type="gene ID" value="SSTP_0000205900"/>
</dbReference>
<keyword evidence="1" id="KW-1185">Reference proteome</keyword>
<dbReference type="Proteomes" id="UP000035681">
    <property type="component" value="Unplaced"/>
</dbReference>
<dbReference type="AlphaFoldDB" id="A0A0K0DXU4"/>
<dbReference type="WBParaSite" id="TCONS_00009032.p1">
    <property type="protein sequence ID" value="TCONS_00009032.p1"/>
    <property type="gene ID" value="XLOC_006882"/>
</dbReference>
<reference evidence="2" key="1">
    <citation type="submission" date="2015-08" db="UniProtKB">
        <authorList>
            <consortium name="WormBaseParasite"/>
        </authorList>
    </citation>
    <scope>IDENTIFICATION</scope>
</reference>
<sequence>MPDIFCDSNFDKDILKYTNSELMWIRRQMYRALYLDEENNIFLIKQKNFLKKIIMNEHERKKQQKSLGIEINFKDKIKKSLSITSLFSGFLESSIISSISLIIYSSIVCQFCFKPLGKFINQGKNCKKCKILLCKNCTCDFEWYNGKFCYCIECFSKTYLNNLKYGIQPKLQNNNIIMSGSELRKKIILKIDTELEKRFTKRSEEISNFCNAIERQIKIEEKCNKIRNGSIKSSNLLSVPIIIP</sequence>
<proteinExistence type="predicted"/>
<dbReference type="InterPro" id="IPR011011">
    <property type="entry name" value="Znf_FYVE_PHD"/>
</dbReference>
<evidence type="ECO:0000313" key="3">
    <source>
        <dbReference type="WBParaSite" id="TCONS_00009032.p1"/>
    </source>
</evidence>
<accession>A0A0K0DXU4</accession>